<dbReference type="AlphaFoldDB" id="A0A061RPL3"/>
<dbReference type="EMBL" id="GBEZ01011922">
    <property type="protein sequence ID" value="JAC73913.1"/>
    <property type="molecule type" value="Transcribed_RNA"/>
</dbReference>
<dbReference type="Gene3D" id="3.40.50.150">
    <property type="entry name" value="Vaccinia Virus protein VP39"/>
    <property type="match status" value="1"/>
</dbReference>
<reference evidence="1" key="1">
    <citation type="submission" date="2014-05" db="EMBL/GenBank/DDBJ databases">
        <title>The transcriptome of the halophilic microalga Tetraselmis sp. GSL018 isolated from the Great Salt Lake, Utah.</title>
        <authorList>
            <person name="Jinkerson R.E."/>
            <person name="D'Adamo S."/>
            <person name="Posewitz M.C."/>
        </authorList>
    </citation>
    <scope>NUCLEOTIDE SEQUENCE</scope>
    <source>
        <strain evidence="1">GSL018</strain>
    </source>
</reference>
<evidence type="ECO:0000313" key="1">
    <source>
        <dbReference type="EMBL" id="JAC73913.1"/>
    </source>
</evidence>
<gene>
    <name evidence="1" type="ORF">TSPGSL018_27456</name>
</gene>
<name>A0A061RPL3_9CHLO</name>
<proteinExistence type="predicted"/>
<protein>
    <submittedName>
        <fullName evidence="1">Uncharacterized protein</fullName>
    </submittedName>
</protein>
<dbReference type="InterPro" id="IPR029063">
    <property type="entry name" value="SAM-dependent_MTases_sf"/>
</dbReference>
<accession>A0A061RPL3</accession>
<organism evidence="1">
    <name type="scientific">Tetraselmis sp. GSL018</name>
    <dbReference type="NCBI Taxonomy" id="582737"/>
    <lineage>
        <taxon>Eukaryota</taxon>
        <taxon>Viridiplantae</taxon>
        <taxon>Chlorophyta</taxon>
        <taxon>core chlorophytes</taxon>
        <taxon>Chlorodendrophyceae</taxon>
        <taxon>Chlorodendrales</taxon>
        <taxon>Chlorodendraceae</taxon>
        <taxon>Tetraselmis</taxon>
    </lineage>
</organism>
<sequence length="144" mass="16291">MARTNKKNRRRKAQAEDNYENQLEVGTVLDTSGVGETSGANVEVLQRWETHFSKKLRQDIMGVELKLEQSPGSDHLGTTVWDASIVLAKYLEKVLFRSNSDVYSRILARASLIQCCLMSLTRLIPCHNHLYSFWSATGVIMSMV</sequence>